<evidence type="ECO:0000259" key="5">
    <source>
        <dbReference type="PROSITE" id="PS50111"/>
    </source>
</evidence>
<dbReference type="Gene3D" id="3.30.450.20">
    <property type="entry name" value="PAS domain"/>
    <property type="match status" value="2"/>
</dbReference>
<keyword evidence="3" id="KW-0807">Transducer</keyword>
<dbReference type="InterPro" id="IPR003660">
    <property type="entry name" value="HAMP_dom"/>
</dbReference>
<dbReference type="CDD" id="cd12913">
    <property type="entry name" value="PDC1_MCP_like"/>
    <property type="match status" value="1"/>
</dbReference>
<keyword evidence="8" id="KW-1185">Reference proteome</keyword>
<gene>
    <name evidence="7" type="ORF">KEM10_19820</name>
</gene>
<dbReference type="InterPro" id="IPR051310">
    <property type="entry name" value="MCP_chemotaxis"/>
</dbReference>
<sequence length="623" mass="68698">MKLSLKRKLSSFSILVVGSLFILFLLTSMYFYKKTTNRLNQQALKEATHLAAETINKELSLHLGTVRALASSFGHTLDLGWETAQTVFNQSTEEIAESNIDYYGVWHCWQYSKIKPDWGNRPGRLISAYTREKGKLGLVELERDINGLSPSPYHDIIANKKEVILEPYWYKFGEAVKDSVLETTIAVPIIKENEAWGVAAIDISLKSFADYIAKLKPFKESVAYLLSANGTIVGTDDYRKLGSNITEIFPELNNLNSTIDKNKTRIIKVDGEKTIISATAIKIGQIEEPWQLVVTTPMYVITKEANTILQIFLIIGIVGMAILIVVVNLFSKKIIQPVINSAAITSNISAGDLTTKMTYRKEKDELDILHNSLFDMTEKLSSVVTLIRETAGKINESSGMLESDSLHLTHAASSMSSSSEQVSSAIDEITANIDMNSENAKQSASLSANTLQGVIHTNKSTQRLREAMAAVAERVSIIQDIAAQTNILSLNAAVEAARAGDAGKGFSVVASEVRKLAERSQTAAKVIEKLTKRAFIISEKTGYDMENLVPEMEKTNNLVNNISEASMEQNLVIQQISDALQELSSGTQKNAQMATRLSQSADTLNALADELQRHVSYFNISKN</sequence>
<evidence type="ECO:0000256" key="1">
    <source>
        <dbReference type="ARBA" id="ARBA00022500"/>
    </source>
</evidence>
<reference evidence="7 8" key="1">
    <citation type="journal article" date="2015" name="Int. J. Syst. Evol. Microbiol.">
        <title>Carboxylicivirga linearis sp. nov., isolated from a sea cucumber culture pond.</title>
        <authorList>
            <person name="Wang F.Q."/>
            <person name="Zhou Y.X."/>
            <person name="Lin X.Z."/>
            <person name="Chen G.J."/>
            <person name="Du Z.J."/>
        </authorList>
    </citation>
    <scope>NUCLEOTIDE SEQUENCE [LARGE SCALE GENOMIC DNA]</scope>
    <source>
        <strain evidence="7 8">FB218</strain>
    </source>
</reference>
<organism evidence="7 8">
    <name type="scientific">Carboxylicivirga linearis</name>
    <dbReference type="NCBI Taxonomy" id="1628157"/>
    <lineage>
        <taxon>Bacteria</taxon>
        <taxon>Pseudomonadati</taxon>
        <taxon>Bacteroidota</taxon>
        <taxon>Bacteroidia</taxon>
        <taxon>Marinilabiliales</taxon>
        <taxon>Marinilabiliaceae</taxon>
        <taxon>Carboxylicivirga</taxon>
    </lineage>
</organism>
<accession>A0ABS5K0A0</accession>
<keyword evidence="4" id="KW-1133">Transmembrane helix</keyword>
<evidence type="ECO:0000256" key="2">
    <source>
        <dbReference type="ARBA" id="ARBA00029447"/>
    </source>
</evidence>
<name>A0ABS5K0A0_9BACT</name>
<proteinExistence type="inferred from homology"/>
<feature type="domain" description="Methyl-accepting transducer" evidence="5">
    <location>
        <begin position="383"/>
        <end position="605"/>
    </location>
</feature>
<dbReference type="Gene3D" id="1.10.287.950">
    <property type="entry name" value="Methyl-accepting chemotaxis protein"/>
    <property type="match status" value="1"/>
</dbReference>
<evidence type="ECO:0000313" key="8">
    <source>
        <dbReference type="Proteomes" id="UP000708576"/>
    </source>
</evidence>
<evidence type="ECO:0000259" key="6">
    <source>
        <dbReference type="PROSITE" id="PS50885"/>
    </source>
</evidence>
<dbReference type="PROSITE" id="PS50885">
    <property type="entry name" value="HAMP"/>
    <property type="match status" value="1"/>
</dbReference>
<dbReference type="PANTHER" id="PTHR43531:SF11">
    <property type="entry name" value="METHYL-ACCEPTING CHEMOTAXIS PROTEIN 3"/>
    <property type="match status" value="1"/>
</dbReference>
<dbReference type="EMBL" id="JAGUCO010000024">
    <property type="protein sequence ID" value="MBS2100543.1"/>
    <property type="molecule type" value="Genomic_DNA"/>
</dbReference>
<dbReference type="InterPro" id="IPR004089">
    <property type="entry name" value="MCPsignal_dom"/>
</dbReference>
<feature type="transmembrane region" description="Helical" evidence="4">
    <location>
        <begin position="12"/>
        <end position="32"/>
    </location>
</feature>
<dbReference type="SUPFAM" id="SSF58104">
    <property type="entry name" value="Methyl-accepting chemotaxis protein (MCP) signaling domain"/>
    <property type="match status" value="1"/>
</dbReference>
<dbReference type="Pfam" id="PF00015">
    <property type="entry name" value="MCPsignal"/>
    <property type="match status" value="1"/>
</dbReference>
<comment type="caution">
    <text evidence="7">The sequence shown here is derived from an EMBL/GenBank/DDBJ whole genome shotgun (WGS) entry which is preliminary data.</text>
</comment>
<dbReference type="RefSeq" id="WP_212218597.1">
    <property type="nucleotide sequence ID" value="NZ_JAGUCO010000024.1"/>
</dbReference>
<dbReference type="SMART" id="SM00283">
    <property type="entry name" value="MA"/>
    <property type="match status" value="1"/>
</dbReference>
<protein>
    <submittedName>
        <fullName evidence="7">Methyl-accepting chemotaxis protein</fullName>
    </submittedName>
</protein>
<comment type="similarity">
    <text evidence="2">Belongs to the methyl-accepting chemotaxis (MCP) protein family.</text>
</comment>
<evidence type="ECO:0000313" key="7">
    <source>
        <dbReference type="EMBL" id="MBS2100543.1"/>
    </source>
</evidence>
<dbReference type="PANTHER" id="PTHR43531">
    <property type="entry name" value="PROTEIN ICFG"/>
    <property type="match status" value="1"/>
</dbReference>
<keyword evidence="4" id="KW-0812">Transmembrane</keyword>
<feature type="domain" description="HAMP" evidence="6">
    <location>
        <begin position="332"/>
        <end position="385"/>
    </location>
</feature>
<dbReference type="PROSITE" id="PS50111">
    <property type="entry name" value="CHEMOTAXIS_TRANSDUC_2"/>
    <property type="match status" value="1"/>
</dbReference>
<evidence type="ECO:0000256" key="4">
    <source>
        <dbReference type="SAM" id="Phobius"/>
    </source>
</evidence>
<feature type="transmembrane region" description="Helical" evidence="4">
    <location>
        <begin position="308"/>
        <end position="330"/>
    </location>
</feature>
<evidence type="ECO:0000256" key="3">
    <source>
        <dbReference type="PROSITE-ProRule" id="PRU00284"/>
    </source>
</evidence>
<keyword evidence="1" id="KW-0145">Chemotaxis</keyword>
<keyword evidence="4" id="KW-0472">Membrane</keyword>
<dbReference type="Proteomes" id="UP000708576">
    <property type="component" value="Unassembled WGS sequence"/>
</dbReference>